<dbReference type="GeneID" id="20205777"/>
<dbReference type="OrthoDB" id="6328171at2759"/>
<dbReference type="Pfam" id="PF01822">
    <property type="entry name" value="WSC"/>
    <property type="match status" value="1"/>
</dbReference>
<comment type="subcellular location">
    <subcellularLocation>
        <location evidence="1">Membrane</location>
        <topology evidence="1">Single-pass membrane protein</topology>
    </subcellularLocation>
</comment>
<name>T1FAC8_HELRO</name>
<dbReference type="PANTHER" id="PTHR24269">
    <property type="entry name" value="KREMEN PROTEIN"/>
    <property type="match status" value="1"/>
</dbReference>
<evidence type="ECO:0000256" key="2">
    <source>
        <dbReference type="ARBA" id="ARBA00022692"/>
    </source>
</evidence>
<dbReference type="EnsemblMetazoa" id="HelroT176275">
    <property type="protein sequence ID" value="HelroP176275"/>
    <property type="gene ID" value="HelroG176275"/>
</dbReference>
<dbReference type="GO" id="GO:0007165">
    <property type="term" value="P:signal transduction"/>
    <property type="evidence" value="ECO:0000318"/>
    <property type="project" value="GO_Central"/>
</dbReference>
<evidence type="ECO:0000256" key="6">
    <source>
        <dbReference type="ARBA" id="ARBA00023180"/>
    </source>
</evidence>
<reference evidence="10 12" key="2">
    <citation type="journal article" date="2013" name="Nature">
        <title>Insights into bilaterian evolution from three spiralian genomes.</title>
        <authorList>
            <person name="Simakov O."/>
            <person name="Marletaz F."/>
            <person name="Cho S.J."/>
            <person name="Edsinger-Gonzales E."/>
            <person name="Havlak P."/>
            <person name="Hellsten U."/>
            <person name="Kuo D.H."/>
            <person name="Larsson T."/>
            <person name="Lv J."/>
            <person name="Arendt D."/>
            <person name="Savage R."/>
            <person name="Osoegawa K."/>
            <person name="de Jong P."/>
            <person name="Grimwood J."/>
            <person name="Chapman J.A."/>
            <person name="Shapiro H."/>
            <person name="Aerts A."/>
            <person name="Otillar R.P."/>
            <person name="Terry A.Y."/>
            <person name="Boore J.L."/>
            <person name="Grigoriev I.V."/>
            <person name="Lindberg D.R."/>
            <person name="Seaver E.C."/>
            <person name="Weisblat D.A."/>
            <person name="Putnam N.H."/>
            <person name="Rokhsar D.S."/>
        </authorList>
    </citation>
    <scope>NUCLEOTIDE SEQUENCE</scope>
</reference>
<feature type="transmembrane region" description="Helical" evidence="8">
    <location>
        <begin position="633"/>
        <end position="655"/>
    </location>
</feature>
<dbReference type="PROSITE" id="PS51212">
    <property type="entry name" value="WSC"/>
    <property type="match status" value="1"/>
</dbReference>
<dbReference type="CTD" id="20205777"/>
<evidence type="ECO:0000256" key="8">
    <source>
        <dbReference type="SAM" id="Phobius"/>
    </source>
</evidence>
<dbReference type="SMART" id="SM00321">
    <property type="entry name" value="WSC"/>
    <property type="match status" value="1"/>
</dbReference>
<dbReference type="EMBL" id="KB097026">
    <property type="protein sequence ID" value="ESN99974.1"/>
    <property type="molecule type" value="Genomic_DNA"/>
</dbReference>
<evidence type="ECO:0000313" key="10">
    <source>
        <dbReference type="EMBL" id="ESN99974.1"/>
    </source>
</evidence>
<evidence type="ECO:0000259" key="9">
    <source>
        <dbReference type="PROSITE" id="PS51212"/>
    </source>
</evidence>
<proteinExistence type="predicted"/>
<dbReference type="InterPro" id="IPR002889">
    <property type="entry name" value="WSC_carb-bd"/>
</dbReference>
<evidence type="ECO:0000256" key="5">
    <source>
        <dbReference type="ARBA" id="ARBA00023136"/>
    </source>
</evidence>
<dbReference type="Gene3D" id="2.60.120.260">
    <property type="entry name" value="Galactose-binding domain-like"/>
    <property type="match status" value="1"/>
</dbReference>
<feature type="compositionally biased region" description="Polar residues" evidence="7">
    <location>
        <begin position="680"/>
        <end position="697"/>
    </location>
</feature>
<sequence>MFKKKCLILTIFTLKYSELFDLKSSYIGCYKFILPTRHSIVDSVSTCQKHCREERNNLLALKNGSQCYCTTRLDSAVSSSHCNVSCSAGDDCGGREVFSVYKGKPRVMHDDLFASNLNWTKQFILRSNVSHTLEACAHFCIEINITHFTNMIDGECNCLHDYDDFTPSRSQLICDHYCPEDRNEICGCRYAGDVDNNNILYGTRFQYDFQRGTSAYSHCSHDGSVAERTKLNTTANIYEIKSCKVCDEGWKGDSCRERDCTTNNGGCGSEMKCVVSTVNEFQYTECVCPHGTVRNRRYLCEVFRHNLAAGKKFYLSSVSNKFGFEAKYLNDGGYRSAEVDDESSTWMAVDLLYFYCVGFVRAHERISLDKKMFNRANKLAVKLNESFNVETKVDARNALKLCGYGPDQQAIRGSQPLIVICNNFTLLSRFVIIEPSDTASSKMALEGFEVYEVGCDLLNGRCGQERKCTEMKTGRTTVVSCTEWDKLQIIHLTFHRCFRKVTMEHELYEIGLSEEQCQERCQRSFNFAVLHAGFKCFCANHLTVSGEMPVDYCAIGHYQSYLIYDTSISHREDHNNLSTTWRRASDEIPATKSKNLQTIGASTPTTTDFDEIIDGDEDNFTRKPIFVSFSNKMYTFAAIHSAIMIVLSFLAFIFFARTSQKERGSVEEDSVEEMPDDEGSSSQDKYIKTVGSTGSED</sequence>
<feature type="compositionally biased region" description="Acidic residues" evidence="7">
    <location>
        <begin position="667"/>
        <end position="679"/>
    </location>
</feature>
<evidence type="ECO:0000256" key="4">
    <source>
        <dbReference type="ARBA" id="ARBA00022989"/>
    </source>
</evidence>
<keyword evidence="4 8" id="KW-1133">Transmembrane helix</keyword>
<gene>
    <name evidence="11" type="primary">20205777</name>
    <name evidence="10" type="ORF">HELRODRAFT_176275</name>
</gene>
<keyword evidence="2 8" id="KW-0812">Transmembrane</keyword>
<evidence type="ECO:0000256" key="3">
    <source>
        <dbReference type="ARBA" id="ARBA00022729"/>
    </source>
</evidence>
<dbReference type="HOGENOM" id="CLU_021817_0_0_1"/>
<dbReference type="InParanoid" id="T1FAC8"/>
<dbReference type="RefSeq" id="XP_009021983.1">
    <property type="nucleotide sequence ID" value="XM_009023735.1"/>
</dbReference>
<evidence type="ECO:0000313" key="11">
    <source>
        <dbReference type="EnsemblMetazoa" id="HelroP176275"/>
    </source>
</evidence>
<keyword evidence="6" id="KW-0325">Glycoprotein</keyword>
<accession>T1FAC8</accession>
<protein>
    <recommendedName>
        <fullName evidence="9">WSC domain-containing protein</fullName>
    </recommendedName>
</protein>
<reference evidence="12" key="1">
    <citation type="submission" date="2012-12" db="EMBL/GenBank/DDBJ databases">
        <authorList>
            <person name="Hellsten U."/>
            <person name="Grimwood J."/>
            <person name="Chapman J.A."/>
            <person name="Shapiro H."/>
            <person name="Aerts A."/>
            <person name="Otillar R.P."/>
            <person name="Terry A.Y."/>
            <person name="Boore J.L."/>
            <person name="Simakov O."/>
            <person name="Marletaz F."/>
            <person name="Cho S.-J."/>
            <person name="Edsinger-Gonzales E."/>
            <person name="Havlak P."/>
            <person name="Kuo D.-H."/>
            <person name="Larsson T."/>
            <person name="Lv J."/>
            <person name="Arendt D."/>
            <person name="Savage R."/>
            <person name="Osoegawa K."/>
            <person name="de Jong P."/>
            <person name="Lindberg D.R."/>
            <person name="Seaver E.C."/>
            <person name="Weisblat D.A."/>
            <person name="Putnam N.H."/>
            <person name="Grigoriev I.V."/>
            <person name="Rokhsar D.S."/>
        </authorList>
    </citation>
    <scope>NUCLEOTIDE SEQUENCE</scope>
</reference>
<dbReference type="GO" id="GO:0005886">
    <property type="term" value="C:plasma membrane"/>
    <property type="evidence" value="ECO:0000318"/>
    <property type="project" value="GO_Central"/>
</dbReference>
<dbReference type="GO" id="GO:0004888">
    <property type="term" value="F:transmembrane signaling receptor activity"/>
    <property type="evidence" value="ECO:0000318"/>
    <property type="project" value="GO_Central"/>
</dbReference>
<dbReference type="InterPro" id="IPR051836">
    <property type="entry name" value="Kremen_rcpt"/>
</dbReference>
<keyword evidence="3" id="KW-0732">Signal</keyword>
<reference evidence="11" key="3">
    <citation type="submission" date="2015-06" db="UniProtKB">
        <authorList>
            <consortium name="EnsemblMetazoa"/>
        </authorList>
    </citation>
    <scope>IDENTIFICATION</scope>
</reference>
<keyword evidence="12" id="KW-1185">Reference proteome</keyword>
<evidence type="ECO:0000313" key="12">
    <source>
        <dbReference type="Proteomes" id="UP000015101"/>
    </source>
</evidence>
<dbReference type="KEGG" id="hro:HELRODRAFT_176275"/>
<dbReference type="AlphaFoldDB" id="T1FAC8"/>
<evidence type="ECO:0000256" key="1">
    <source>
        <dbReference type="ARBA" id="ARBA00004167"/>
    </source>
</evidence>
<dbReference type="EMBL" id="AMQM01005601">
    <property type="status" value="NOT_ANNOTATED_CDS"/>
    <property type="molecule type" value="Genomic_DNA"/>
</dbReference>
<evidence type="ECO:0000256" key="7">
    <source>
        <dbReference type="SAM" id="MobiDB-lite"/>
    </source>
</evidence>
<keyword evidence="5 8" id="KW-0472">Membrane</keyword>
<dbReference type="PANTHER" id="PTHR24269:SF16">
    <property type="entry name" value="PROTEIN SLG1"/>
    <property type="match status" value="1"/>
</dbReference>
<dbReference type="Proteomes" id="UP000015101">
    <property type="component" value="Unassembled WGS sequence"/>
</dbReference>
<feature type="domain" description="WSC" evidence="9">
    <location>
        <begin position="23"/>
        <end position="104"/>
    </location>
</feature>
<feature type="region of interest" description="Disordered" evidence="7">
    <location>
        <begin position="662"/>
        <end position="697"/>
    </location>
</feature>
<organism evidence="11 12">
    <name type="scientific">Helobdella robusta</name>
    <name type="common">Californian leech</name>
    <dbReference type="NCBI Taxonomy" id="6412"/>
    <lineage>
        <taxon>Eukaryota</taxon>
        <taxon>Metazoa</taxon>
        <taxon>Spiralia</taxon>
        <taxon>Lophotrochozoa</taxon>
        <taxon>Annelida</taxon>
        <taxon>Clitellata</taxon>
        <taxon>Hirudinea</taxon>
        <taxon>Rhynchobdellida</taxon>
        <taxon>Glossiphoniidae</taxon>
        <taxon>Helobdella</taxon>
    </lineage>
</organism>